<dbReference type="AlphaFoldDB" id="A0A4S2JRB5"/>
<protein>
    <submittedName>
        <fullName evidence="2">Uncharacterized protein</fullName>
    </submittedName>
</protein>
<feature type="compositionally biased region" description="Basic and acidic residues" evidence="1">
    <location>
        <begin position="108"/>
        <end position="123"/>
    </location>
</feature>
<reference evidence="2 3" key="1">
    <citation type="journal article" date="2019" name="Philos. Trans. R. Soc. Lond., B, Biol. Sci.">
        <title>Ant behaviour and brain gene expression of defending hosts depend on the ecological success of the intruding social parasite.</title>
        <authorList>
            <person name="Kaur R."/>
            <person name="Stoldt M."/>
            <person name="Jongepier E."/>
            <person name="Feldmeyer B."/>
            <person name="Menzel F."/>
            <person name="Bornberg-Bauer E."/>
            <person name="Foitzik S."/>
        </authorList>
    </citation>
    <scope>NUCLEOTIDE SEQUENCE [LARGE SCALE GENOMIC DNA]</scope>
    <source>
        <tissue evidence="2">Whole body</tissue>
    </source>
</reference>
<evidence type="ECO:0000256" key="1">
    <source>
        <dbReference type="SAM" id="MobiDB-lite"/>
    </source>
</evidence>
<gene>
    <name evidence="2" type="ORF">DBV15_06733</name>
</gene>
<keyword evidence="3" id="KW-1185">Reference proteome</keyword>
<evidence type="ECO:0000313" key="3">
    <source>
        <dbReference type="Proteomes" id="UP000310200"/>
    </source>
</evidence>
<evidence type="ECO:0000313" key="2">
    <source>
        <dbReference type="EMBL" id="TGZ38430.1"/>
    </source>
</evidence>
<feature type="region of interest" description="Disordered" evidence="1">
    <location>
        <begin position="1"/>
        <end position="123"/>
    </location>
</feature>
<name>A0A4S2JRB5_9HYME</name>
<dbReference type="EMBL" id="QBLH01003435">
    <property type="protein sequence ID" value="TGZ38430.1"/>
    <property type="molecule type" value="Genomic_DNA"/>
</dbReference>
<feature type="compositionally biased region" description="Basic and acidic residues" evidence="1">
    <location>
        <begin position="52"/>
        <end position="69"/>
    </location>
</feature>
<dbReference type="Proteomes" id="UP000310200">
    <property type="component" value="Unassembled WGS sequence"/>
</dbReference>
<organism evidence="2 3">
    <name type="scientific">Temnothorax longispinosus</name>
    <dbReference type="NCBI Taxonomy" id="300112"/>
    <lineage>
        <taxon>Eukaryota</taxon>
        <taxon>Metazoa</taxon>
        <taxon>Ecdysozoa</taxon>
        <taxon>Arthropoda</taxon>
        <taxon>Hexapoda</taxon>
        <taxon>Insecta</taxon>
        <taxon>Pterygota</taxon>
        <taxon>Neoptera</taxon>
        <taxon>Endopterygota</taxon>
        <taxon>Hymenoptera</taxon>
        <taxon>Apocrita</taxon>
        <taxon>Aculeata</taxon>
        <taxon>Formicoidea</taxon>
        <taxon>Formicidae</taxon>
        <taxon>Myrmicinae</taxon>
        <taxon>Temnothorax</taxon>
    </lineage>
</organism>
<comment type="caution">
    <text evidence="2">The sequence shown here is derived from an EMBL/GenBank/DDBJ whole genome shotgun (WGS) entry which is preliminary data.</text>
</comment>
<accession>A0A4S2JRB5</accession>
<sequence length="123" mass="13744">MRADTVVTDTHSQTRAMPKALSEKSDLEDGKDGTSWKDKEGRRVTRGGLRIESTRGDRGGKGGRGRADVEMEELEEWKSTVGRGGDRRNTYPGSTERGAQPPSALYHEQQREIEREGGRDRVE</sequence>
<feature type="compositionally biased region" description="Basic and acidic residues" evidence="1">
    <location>
        <begin position="21"/>
        <end position="43"/>
    </location>
</feature>
<proteinExistence type="predicted"/>